<dbReference type="Gene3D" id="2.60.40.1220">
    <property type="match status" value="4"/>
</dbReference>
<evidence type="ECO:0000313" key="6">
    <source>
        <dbReference type="Proteomes" id="UP000677234"/>
    </source>
</evidence>
<feature type="domain" description="SbsA Ig-like" evidence="2">
    <location>
        <begin position="100"/>
        <end position="184"/>
    </location>
</feature>
<gene>
    <name evidence="3" type="ORF">JD108_20255</name>
    <name evidence="4" type="ORF">KDJ56_20190</name>
</gene>
<evidence type="ECO:0000259" key="2">
    <source>
        <dbReference type="Pfam" id="PF13205"/>
    </source>
</evidence>
<evidence type="ECO:0000313" key="3">
    <source>
        <dbReference type="EMBL" id="QQE74136.1"/>
    </source>
</evidence>
<evidence type="ECO:0000256" key="1">
    <source>
        <dbReference type="ARBA" id="ARBA00022729"/>
    </source>
</evidence>
<dbReference type="Proteomes" id="UP000595847">
    <property type="component" value="Chromosome"/>
</dbReference>
<dbReference type="EMBL" id="CP073708">
    <property type="protein sequence ID" value="QUO41220.1"/>
    <property type="molecule type" value="Genomic_DNA"/>
</dbReference>
<keyword evidence="1" id="KW-0732">Signal</keyword>
<dbReference type="Proteomes" id="UP000677234">
    <property type="component" value="Chromosome"/>
</dbReference>
<proteinExistence type="predicted"/>
<reference evidence="4" key="2">
    <citation type="submission" date="2021-04" db="EMBL/GenBank/DDBJ databases">
        <title>Brevibacillus composti FJAT-54423, complete genome.</title>
        <authorList>
            <person name="Tang R."/>
        </authorList>
    </citation>
    <scope>NUCLEOTIDE SEQUENCE</scope>
    <source>
        <strain evidence="4">FJAT-54424</strain>
    </source>
</reference>
<evidence type="ECO:0000313" key="5">
    <source>
        <dbReference type="Proteomes" id="UP000595847"/>
    </source>
</evidence>
<keyword evidence="6" id="KW-1185">Reference proteome</keyword>
<organism evidence="3 5">
    <name type="scientific">Brevibacillus composti</name>
    <dbReference type="NCBI Taxonomy" id="2796470"/>
    <lineage>
        <taxon>Bacteria</taxon>
        <taxon>Bacillati</taxon>
        <taxon>Bacillota</taxon>
        <taxon>Bacilli</taxon>
        <taxon>Bacillales</taxon>
        <taxon>Paenibacillaceae</taxon>
        <taxon>Brevibacillus</taxon>
    </lineage>
</organism>
<reference evidence="3 5" key="1">
    <citation type="submission" date="2020-12" db="EMBL/GenBank/DDBJ databases">
        <title>strain FJAT-54423T represents a novel species of the genus Brevibacillus.</title>
        <authorList>
            <person name="Tang R."/>
        </authorList>
    </citation>
    <scope>NUCLEOTIDE SEQUENCE [LARGE SCALE GENOMIC DNA]</scope>
    <source>
        <strain evidence="3 5">FJAT-54423</strain>
    </source>
</reference>
<dbReference type="EMBL" id="CP066308">
    <property type="protein sequence ID" value="QQE74136.1"/>
    <property type="molecule type" value="Genomic_DNA"/>
</dbReference>
<dbReference type="RefSeq" id="WP_198827724.1">
    <property type="nucleotide sequence ID" value="NZ_CP066308.1"/>
</dbReference>
<dbReference type="InterPro" id="IPR014755">
    <property type="entry name" value="Cu-Rt/internalin_Ig-like"/>
</dbReference>
<name>A0A7T5EKD6_9BACL</name>
<protein>
    <recommendedName>
        <fullName evidence="2">SbsA Ig-like domain-containing protein</fullName>
    </recommendedName>
</protein>
<dbReference type="InterPro" id="IPR032812">
    <property type="entry name" value="SbsA_Ig"/>
</dbReference>
<sequence length="791" mass="81374">MTLSAINATQIQVVFNKAVDKSTAEDESNYELNGTAVTASGLFGGAGTTATLQADGKTVIIEAGTTALKKNVSFTLTVKNVQDTNYQEVEEFSKVITGADTTAPAIDAVEAAAGANGTQSVTVKFNEPVHLGLGSAVYSIDGVAAAGAINGSDNSKVDLTTTQVLEAGKTYTVVVSGISDGENQATVLTKTFTVAGDVDAPAVVEVKQKYNSIAVKFDKEISATALAALTAGATDDFSVVKMGDATQYATAIGLDPEDASGKTVLVDLSVPGVYGNSSSTSVSFTLKNVEDVNGNKMADYTASVNLVKDEVKPTLVSSKLNTSNNQEIILEFSEPVTDPNMVANLQIISKKYASDVSATYIGGAGAGADVLVKADGTPTVLTQSKFVKVTLTAPLAEGSYEITIPANATADVVGNVQNTAQKFTVNVSASADTDKPTVASVTAAVSAANKNEIVVTFSEKVTLADATNLNNYLLNGAALPAGTIILNTTATPANQTEFTIILPRDAVSADTTTATLTITGVKDAAGNVMNQHLEPGIALDDTKQPTLVSAKATAKDTLVITFSEDVNVADQAGNDVVITDGTNTVNIDLGAVTVTDVNKVVTITDASIDMTDIDFSKAELSIVADAFEDENNNTNGIAAVSKAKVEDKFAQAFDAIALTDQGATGNGASLGIELDDTSINRASDKLSKVYIYISKSTGAGDDLATVKDVEDSGLNPVITITASNVSQYIGGAKVLPATVTKLSDGSSIATVFNGGNEGDAVDIYVITEDVYGNKAILVDTEFDADIIDISN</sequence>
<accession>A0A7T5EKD6</accession>
<dbReference type="Pfam" id="PF13205">
    <property type="entry name" value="Big_5"/>
    <property type="match status" value="1"/>
</dbReference>
<evidence type="ECO:0000313" key="4">
    <source>
        <dbReference type="EMBL" id="QUO41220.1"/>
    </source>
</evidence>
<dbReference type="AlphaFoldDB" id="A0A7T5EKD6"/>
<dbReference type="KEGG" id="bcop:JD108_20255"/>